<keyword evidence="3" id="KW-0808">Transferase</keyword>
<keyword evidence="6 10" id="KW-1133">Transmembrane helix</keyword>
<evidence type="ECO:0000256" key="3">
    <source>
        <dbReference type="ARBA" id="ARBA00022679"/>
    </source>
</evidence>
<sequence length="398" mass="46061">MPPLPGGTHRCFHAVLLLALTMLLLAGILHMDVGLFIPLLRSQAEGPPIVNVMFLKTHKTASSTVLNILFRFAETHNLSVALPAGSSFHLGYPWLFLARYVEGSESQGPQQRFNIMGNHLRFNLPEVQKVMPNDTFYFSIIRNPVFQLESAFTYYKDYVPAFRDAESLDAFLASPWTYYNQSVGLPNAFARNNMWFDLGFDNDARADDGGYVRARLADVERQFQLVLIAEHFDESMVLLRRALRWRLDDVVTFRLNSRSARNVVPLTAVGRERAQRWCALDWQLYQHFNRSFWVRAHAELGPRLLRAEVARLRARRRELRERCLQDGAAKNQSQIADPQLRPFQSGQADILGYNLRQGLDEQTQRMCERMVTPELQYMARLYALQFPEKQPKRLHFLE</sequence>
<dbReference type="GO" id="GO:0001733">
    <property type="term" value="F:galactosylceramide sulfotransferase activity"/>
    <property type="evidence" value="ECO:0007669"/>
    <property type="project" value="InterPro"/>
</dbReference>
<keyword evidence="12" id="KW-1185">Reference proteome</keyword>
<dbReference type="GeneTree" id="ENSGT00950000182923"/>
<evidence type="ECO:0000256" key="6">
    <source>
        <dbReference type="ARBA" id="ARBA00022989"/>
    </source>
</evidence>
<evidence type="ECO:0000256" key="1">
    <source>
        <dbReference type="ARBA" id="ARBA00004323"/>
    </source>
</evidence>
<evidence type="ECO:0000256" key="5">
    <source>
        <dbReference type="ARBA" id="ARBA00022968"/>
    </source>
</evidence>
<evidence type="ECO:0000256" key="4">
    <source>
        <dbReference type="ARBA" id="ARBA00022692"/>
    </source>
</evidence>
<dbReference type="AlphaFoldDB" id="A0A8C7BMS0"/>
<dbReference type="PANTHER" id="PTHR14647">
    <property type="entry name" value="GALACTOSE-3-O-SULFOTRANSFERASE"/>
    <property type="match status" value="1"/>
</dbReference>
<reference evidence="11" key="2">
    <citation type="submission" date="2025-09" db="UniProtKB">
        <authorList>
            <consortium name="Ensembl"/>
        </authorList>
    </citation>
    <scope>IDENTIFICATION</scope>
</reference>
<dbReference type="Proteomes" id="UP000694425">
    <property type="component" value="Unplaced"/>
</dbReference>
<keyword evidence="5" id="KW-0735">Signal-anchor</keyword>
<feature type="transmembrane region" description="Helical" evidence="10">
    <location>
        <begin position="12"/>
        <end position="31"/>
    </location>
</feature>
<accession>A0A8C7BMS0</accession>
<dbReference type="PANTHER" id="PTHR14647:SF55">
    <property type="entry name" value="GALACTOSE-3-O-SULFOTRANSFERASE 2"/>
    <property type="match status" value="1"/>
</dbReference>
<reference evidence="11" key="1">
    <citation type="submission" date="2025-08" db="UniProtKB">
        <authorList>
            <consortium name="Ensembl"/>
        </authorList>
    </citation>
    <scope>IDENTIFICATION</scope>
</reference>
<dbReference type="GO" id="GO:0000139">
    <property type="term" value="C:Golgi membrane"/>
    <property type="evidence" value="ECO:0007669"/>
    <property type="project" value="UniProtKB-SubCell"/>
</dbReference>
<dbReference type="Gene3D" id="3.40.50.300">
    <property type="entry name" value="P-loop containing nucleotide triphosphate hydrolases"/>
    <property type="match status" value="1"/>
</dbReference>
<dbReference type="SUPFAM" id="SSF52540">
    <property type="entry name" value="P-loop containing nucleoside triphosphate hydrolases"/>
    <property type="match status" value="1"/>
</dbReference>
<dbReference type="InterPro" id="IPR009729">
    <property type="entry name" value="Gal-3-0_sulfotransfrase"/>
</dbReference>
<evidence type="ECO:0000256" key="2">
    <source>
        <dbReference type="ARBA" id="ARBA00008124"/>
    </source>
</evidence>
<keyword evidence="7" id="KW-0333">Golgi apparatus</keyword>
<keyword evidence="9" id="KW-0325">Glycoprotein</keyword>
<dbReference type="Pfam" id="PF06990">
    <property type="entry name" value="Gal-3-0_sulfotr"/>
    <property type="match status" value="1"/>
</dbReference>
<dbReference type="InterPro" id="IPR027417">
    <property type="entry name" value="P-loop_NTPase"/>
</dbReference>
<dbReference type="GO" id="GO:0009247">
    <property type="term" value="P:glycolipid biosynthetic process"/>
    <property type="evidence" value="ECO:0007669"/>
    <property type="project" value="InterPro"/>
</dbReference>
<evidence type="ECO:0000313" key="12">
    <source>
        <dbReference type="Proteomes" id="UP000694425"/>
    </source>
</evidence>
<keyword evidence="4 10" id="KW-0812">Transmembrane</keyword>
<evidence type="ECO:0000256" key="8">
    <source>
        <dbReference type="ARBA" id="ARBA00023136"/>
    </source>
</evidence>
<organism evidence="11 12">
    <name type="scientific">Neovison vison</name>
    <name type="common">American mink</name>
    <name type="synonym">Mustela vison</name>
    <dbReference type="NCBI Taxonomy" id="452646"/>
    <lineage>
        <taxon>Eukaryota</taxon>
        <taxon>Metazoa</taxon>
        <taxon>Chordata</taxon>
        <taxon>Craniata</taxon>
        <taxon>Vertebrata</taxon>
        <taxon>Euteleostomi</taxon>
        <taxon>Mammalia</taxon>
        <taxon>Eutheria</taxon>
        <taxon>Laurasiatheria</taxon>
        <taxon>Carnivora</taxon>
        <taxon>Caniformia</taxon>
        <taxon>Musteloidea</taxon>
        <taxon>Mustelidae</taxon>
        <taxon>Mustelinae</taxon>
        <taxon>Neogale</taxon>
    </lineage>
</organism>
<dbReference type="GO" id="GO:0009101">
    <property type="term" value="P:glycoprotein biosynthetic process"/>
    <property type="evidence" value="ECO:0007669"/>
    <property type="project" value="TreeGrafter"/>
</dbReference>
<dbReference type="Ensembl" id="ENSNVIT00000027571.1">
    <property type="protein sequence ID" value="ENSNVIP00000023746.1"/>
    <property type="gene ID" value="ENSNVIG00000018436.1"/>
</dbReference>
<comment type="similarity">
    <text evidence="2">Belongs to the galactose-3-O-sulfotransferase family.</text>
</comment>
<evidence type="ECO:0000256" key="7">
    <source>
        <dbReference type="ARBA" id="ARBA00023034"/>
    </source>
</evidence>
<comment type="subcellular location">
    <subcellularLocation>
        <location evidence="1">Golgi apparatus membrane</location>
        <topology evidence="1">Single-pass type II membrane protein</topology>
    </subcellularLocation>
</comment>
<proteinExistence type="inferred from homology"/>
<evidence type="ECO:0000313" key="11">
    <source>
        <dbReference type="Ensembl" id="ENSNVIP00000023746.1"/>
    </source>
</evidence>
<evidence type="ECO:0000256" key="9">
    <source>
        <dbReference type="ARBA" id="ARBA00023180"/>
    </source>
</evidence>
<keyword evidence="8 10" id="KW-0472">Membrane</keyword>
<name>A0A8C7BMS0_NEOVI</name>
<protein>
    <submittedName>
        <fullName evidence="11">Galactose-3-O-sulfotransferase 2</fullName>
    </submittedName>
</protein>
<evidence type="ECO:0000256" key="10">
    <source>
        <dbReference type="SAM" id="Phobius"/>
    </source>
</evidence>